<keyword evidence="2" id="KW-1185">Reference proteome</keyword>
<dbReference type="AlphaFoldDB" id="A0A166KVE1"/>
<dbReference type="Proteomes" id="UP000076532">
    <property type="component" value="Unassembled WGS sequence"/>
</dbReference>
<accession>A0A166KVE1</accession>
<evidence type="ECO:0000313" key="1">
    <source>
        <dbReference type="EMBL" id="KZP22292.1"/>
    </source>
</evidence>
<reference evidence="1 2" key="1">
    <citation type="journal article" date="2016" name="Mol. Biol. Evol.">
        <title>Comparative Genomics of Early-Diverging Mushroom-Forming Fungi Provides Insights into the Origins of Lignocellulose Decay Capabilities.</title>
        <authorList>
            <person name="Nagy L.G."/>
            <person name="Riley R."/>
            <person name="Tritt A."/>
            <person name="Adam C."/>
            <person name="Daum C."/>
            <person name="Floudas D."/>
            <person name="Sun H."/>
            <person name="Yadav J.S."/>
            <person name="Pangilinan J."/>
            <person name="Larsson K.H."/>
            <person name="Matsuura K."/>
            <person name="Barry K."/>
            <person name="Labutti K."/>
            <person name="Kuo R."/>
            <person name="Ohm R.A."/>
            <person name="Bhattacharya S.S."/>
            <person name="Shirouzu T."/>
            <person name="Yoshinaga Y."/>
            <person name="Martin F.M."/>
            <person name="Grigoriev I.V."/>
            <person name="Hibbett D.S."/>
        </authorList>
    </citation>
    <scope>NUCLEOTIDE SEQUENCE [LARGE SCALE GENOMIC DNA]</scope>
    <source>
        <strain evidence="1 2">CBS 109695</strain>
    </source>
</reference>
<gene>
    <name evidence="1" type="ORF">FIBSPDRAFT_952907</name>
</gene>
<sequence>MVCLHSTRVIGCLALRPEHEYAYNAVTDDDTVLEPEDMFLATSIRGRKAAVLSAANKRVGQTRNVDHIAADFVPSQHPLSHVAPSLVINHARSLPSFGSTSSLFAIPDRLFTSSHPRPDSQALDISTPSS</sequence>
<name>A0A166KVE1_9AGAM</name>
<proteinExistence type="predicted"/>
<protein>
    <submittedName>
        <fullName evidence="1">Uncharacterized protein</fullName>
    </submittedName>
</protein>
<evidence type="ECO:0000313" key="2">
    <source>
        <dbReference type="Proteomes" id="UP000076532"/>
    </source>
</evidence>
<dbReference type="EMBL" id="KV417540">
    <property type="protein sequence ID" value="KZP22292.1"/>
    <property type="molecule type" value="Genomic_DNA"/>
</dbReference>
<organism evidence="1 2">
    <name type="scientific">Athelia psychrophila</name>
    <dbReference type="NCBI Taxonomy" id="1759441"/>
    <lineage>
        <taxon>Eukaryota</taxon>
        <taxon>Fungi</taxon>
        <taxon>Dikarya</taxon>
        <taxon>Basidiomycota</taxon>
        <taxon>Agaricomycotina</taxon>
        <taxon>Agaricomycetes</taxon>
        <taxon>Agaricomycetidae</taxon>
        <taxon>Atheliales</taxon>
        <taxon>Atheliaceae</taxon>
        <taxon>Athelia</taxon>
    </lineage>
</organism>